<keyword evidence="3" id="KW-1185">Reference proteome</keyword>
<evidence type="ECO:0008006" key="4">
    <source>
        <dbReference type="Google" id="ProtNLM"/>
    </source>
</evidence>
<sequence length="540" mass="61544">MSVAAQDFPWTKELEKTLIKSLATSFGLDFLLFKDQKGGEVDTIHNVRNGVWATDTERKRYDQREAYSSKAYHEHANYKSTGQQDGVRQTGGTLYDPYRNTMMGVNEKRNLDHVISAKEIHDDAGRELAGLSGVDLANQSSNLQSTHESVNKSKKQASIDNYLQRLPDLITTHESTLVRDRERLAGLKRETPEHQHRIRVLEDKIRKTENKITELKAVDSEAMRRRDAEARGAYEQQINRTYYSSSKFLYQTAKAAGMAGIAMGTRQMLGVVLAEIWFELREQLPALLNELKQNFKLETFINSINKSLKGIWKRVQERFSYFLKVFKDGVFAGVFGSLTTTLFNIFVTTHEMAIKIIRELWGQLIEFIKLMVFNPDQLSFTELCQKIVSLLSIGVGTVVGSVAYAKLLPICNFPFGAELAAFASTFITGILTLGLNYFLLYSKIARKVWKCINSFMPHVETVKEFQAVNAELDRYLIELSLLEFNLDAEELQAFTLDLKVCNDEIQRNLVLKKVIRERGIELPFEMGDLGSTRNWLASLL</sequence>
<dbReference type="EMBL" id="JANIDY010000003">
    <property type="protein sequence ID" value="MCX5618333.1"/>
    <property type="molecule type" value="Genomic_DNA"/>
</dbReference>
<feature type="transmembrane region" description="Helical" evidence="1">
    <location>
        <begin position="329"/>
        <end position="348"/>
    </location>
</feature>
<protein>
    <recommendedName>
        <fullName evidence="4">Cobalamin adenosyltransferase</fullName>
    </recommendedName>
</protein>
<name>A0ABT3WI33_9PROT</name>
<feature type="transmembrane region" description="Helical" evidence="1">
    <location>
        <begin position="419"/>
        <end position="440"/>
    </location>
</feature>
<evidence type="ECO:0000313" key="2">
    <source>
        <dbReference type="EMBL" id="MCX5618333.1"/>
    </source>
</evidence>
<organism evidence="2 3">
    <name type="scientific">Bombella pluederhausensis</name>
    <dbReference type="NCBI Taxonomy" id="2967336"/>
    <lineage>
        <taxon>Bacteria</taxon>
        <taxon>Pseudomonadati</taxon>
        <taxon>Pseudomonadota</taxon>
        <taxon>Alphaproteobacteria</taxon>
        <taxon>Acetobacterales</taxon>
        <taxon>Acetobacteraceae</taxon>
        <taxon>Bombella</taxon>
    </lineage>
</organism>
<proteinExistence type="predicted"/>
<dbReference type="Proteomes" id="UP001165576">
    <property type="component" value="Unassembled WGS sequence"/>
</dbReference>
<keyword evidence="1" id="KW-0472">Membrane</keyword>
<gene>
    <name evidence="2" type="ORF">NQF86_06595</name>
</gene>
<keyword evidence="1" id="KW-0812">Transmembrane</keyword>
<accession>A0ABT3WI33</accession>
<keyword evidence="1" id="KW-1133">Transmembrane helix</keyword>
<feature type="transmembrane region" description="Helical" evidence="1">
    <location>
        <begin position="387"/>
        <end position="407"/>
    </location>
</feature>
<evidence type="ECO:0000313" key="3">
    <source>
        <dbReference type="Proteomes" id="UP001165576"/>
    </source>
</evidence>
<comment type="caution">
    <text evidence="2">The sequence shown here is derived from an EMBL/GenBank/DDBJ whole genome shotgun (WGS) entry which is preliminary data.</text>
</comment>
<evidence type="ECO:0000256" key="1">
    <source>
        <dbReference type="SAM" id="Phobius"/>
    </source>
</evidence>
<reference evidence="2" key="1">
    <citation type="submission" date="2022-07" db="EMBL/GenBank/DDBJ databases">
        <title>Bombella genomes.</title>
        <authorList>
            <person name="Harer L."/>
            <person name="Styblova S."/>
            <person name="Ehrmann M."/>
        </authorList>
    </citation>
    <scope>NUCLEOTIDE SEQUENCE</scope>
    <source>
        <strain evidence="2">TMW 2.2543</strain>
    </source>
</reference>
<dbReference type="RefSeq" id="WP_266116845.1">
    <property type="nucleotide sequence ID" value="NZ_JANIDY010000003.1"/>
</dbReference>